<gene>
    <name evidence="3" type="ORF">GPM918_LOCUS15972</name>
    <name evidence="4" type="ORF">OVA965_LOCUS18643</name>
    <name evidence="5" type="ORF">SRO942_LOCUS15972</name>
    <name evidence="6" type="ORF">TMI583_LOCUS18655</name>
</gene>
<dbReference type="EMBL" id="CAJOBC010004105">
    <property type="protein sequence ID" value="CAF3814826.1"/>
    <property type="molecule type" value="Genomic_DNA"/>
</dbReference>
<feature type="transmembrane region" description="Helical" evidence="2">
    <location>
        <begin position="165"/>
        <end position="185"/>
    </location>
</feature>
<dbReference type="EMBL" id="CAJNOK010009336">
    <property type="protein sequence ID" value="CAF1086915.1"/>
    <property type="molecule type" value="Genomic_DNA"/>
</dbReference>
<feature type="region of interest" description="Disordered" evidence="1">
    <location>
        <begin position="122"/>
        <end position="141"/>
    </location>
</feature>
<evidence type="ECO:0000313" key="4">
    <source>
        <dbReference type="EMBL" id="CAF1086915.1"/>
    </source>
</evidence>
<evidence type="ECO:0000313" key="7">
    <source>
        <dbReference type="Proteomes" id="UP000663829"/>
    </source>
</evidence>
<name>A0A814K028_9BILA</name>
<dbReference type="Proteomes" id="UP000682733">
    <property type="component" value="Unassembled WGS sequence"/>
</dbReference>
<dbReference type="AlphaFoldDB" id="A0A814K028"/>
<protein>
    <submittedName>
        <fullName evidence="3">Uncharacterized protein</fullName>
    </submittedName>
</protein>
<evidence type="ECO:0000256" key="2">
    <source>
        <dbReference type="SAM" id="Phobius"/>
    </source>
</evidence>
<evidence type="ECO:0000313" key="5">
    <source>
        <dbReference type="EMBL" id="CAF3814826.1"/>
    </source>
</evidence>
<dbReference type="Proteomes" id="UP000663829">
    <property type="component" value="Unassembled WGS sequence"/>
</dbReference>
<keyword evidence="2" id="KW-0472">Membrane</keyword>
<evidence type="ECO:0000313" key="6">
    <source>
        <dbReference type="EMBL" id="CAF3849246.1"/>
    </source>
</evidence>
<keyword evidence="7" id="KW-1185">Reference proteome</keyword>
<accession>A0A814K028</accession>
<evidence type="ECO:0000256" key="1">
    <source>
        <dbReference type="SAM" id="MobiDB-lite"/>
    </source>
</evidence>
<keyword evidence="2" id="KW-1133">Transmembrane helix</keyword>
<dbReference type="EMBL" id="CAJOBA010009353">
    <property type="protein sequence ID" value="CAF3849246.1"/>
    <property type="molecule type" value="Genomic_DNA"/>
</dbReference>
<sequence>MEREEHRFDFEICSFTYRRDRDHQTGTTIGVETSWEELKVLYNRAGDGFPNGTHYRTISEFGPELFAVSNWGMCFYHDGCYNNSDHIGPKQGRWRPYITARDTVFGRMDPLSGRIWLYDREDDDDPGENESSSDNSLYQSGQSTKEVRRYLSSQSNAYINQMICYYLTLLKLVQFISQVAFLLLAERYI</sequence>
<proteinExistence type="predicted"/>
<organism evidence="3 7">
    <name type="scientific">Didymodactylos carnosus</name>
    <dbReference type="NCBI Taxonomy" id="1234261"/>
    <lineage>
        <taxon>Eukaryota</taxon>
        <taxon>Metazoa</taxon>
        <taxon>Spiralia</taxon>
        <taxon>Gnathifera</taxon>
        <taxon>Rotifera</taxon>
        <taxon>Eurotatoria</taxon>
        <taxon>Bdelloidea</taxon>
        <taxon>Philodinida</taxon>
        <taxon>Philodinidae</taxon>
        <taxon>Didymodactylos</taxon>
    </lineage>
</organism>
<feature type="compositionally biased region" description="Polar residues" evidence="1">
    <location>
        <begin position="129"/>
        <end position="141"/>
    </location>
</feature>
<dbReference type="EMBL" id="CAJNOQ010004105">
    <property type="protein sequence ID" value="CAF1044876.1"/>
    <property type="molecule type" value="Genomic_DNA"/>
</dbReference>
<keyword evidence="2" id="KW-0812">Transmembrane</keyword>
<comment type="caution">
    <text evidence="3">The sequence shown here is derived from an EMBL/GenBank/DDBJ whole genome shotgun (WGS) entry which is preliminary data.</text>
</comment>
<evidence type="ECO:0000313" key="3">
    <source>
        <dbReference type="EMBL" id="CAF1044876.1"/>
    </source>
</evidence>
<dbReference type="Proteomes" id="UP000677228">
    <property type="component" value="Unassembled WGS sequence"/>
</dbReference>
<reference evidence="3" key="1">
    <citation type="submission" date="2021-02" db="EMBL/GenBank/DDBJ databases">
        <authorList>
            <person name="Nowell W R."/>
        </authorList>
    </citation>
    <scope>NUCLEOTIDE SEQUENCE</scope>
</reference>
<dbReference type="Proteomes" id="UP000681722">
    <property type="component" value="Unassembled WGS sequence"/>
</dbReference>